<sequence>MSNETDPENVVDFALEKLGGLDYLVLNHVGSDTKSCRLITEHDLLTGILCAFVRQPQRHHRLPVKLNPSRCSTPLEGTVKGAPRW</sequence>
<dbReference type="EMBL" id="JAHRIO010072416">
    <property type="protein sequence ID" value="MEQ2182514.1"/>
    <property type="molecule type" value="Genomic_DNA"/>
</dbReference>
<comment type="caution">
    <text evidence="1">The sequence shown here is derived from an EMBL/GenBank/DDBJ whole genome shotgun (WGS) entry which is preliminary data.</text>
</comment>
<protein>
    <submittedName>
        <fullName evidence="1">Uncharacterized protein</fullName>
    </submittedName>
</protein>
<evidence type="ECO:0000313" key="1">
    <source>
        <dbReference type="EMBL" id="MEQ2182514.1"/>
    </source>
</evidence>
<dbReference type="Proteomes" id="UP001476798">
    <property type="component" value="Unassembled WGS sequence"/>
</dbReference>
<organism evidence="1 2">
    <name type="scientific">Goodea atripinnis</name>
    <dbReference type="NCBI Taxonomy" id="208336"/>
    <lineage>
        <taxon>Eukaryota</taxon>
        <taxon>Metazoa</taxon>
        <taxon>Chordata</taxon>
        <taxon>Craniata</taxon>
        <taxon>Vertebrata</taxon>
        <taxon>Euteleostomi</taxon>
        <taxon>Actinopterygii</taxon>
        <taxon>Neopterygii</taxon>
        <taxon>Teleostei</taxon>
        <taxon>Neoteleostei</taxon>
        <taxon>Acanthomorphata</taxon>
        <taxon>Ovalentaria</taxon>
        <taxon>Atherinomorphae</taxon>
        <taxon>Cyprinodontiformes</taxon>
        <taxon>Goodeidae</taxon>
        <taxon>Goodea</taxon>
    </lineage>
</organism>
<evidence type="ECO:0000313" key="2">
    <source>
        <dbReference type="Proteomes" id="UP001476798"/>
    </source>
</evidence>
<proteinExistence type="predicted"/>
<reference evidence="1 2" key="1">
    <citation type="submission" date="2021-06" db="EMBL/GenBank/DDBJ databases">
        <authorList>
            <person name="Palmer J.M."/>
        </authorList>
    </citation>
    <scope>NUCLEOTIDE SEQUENCE [LARGE SCALE GENOMIC DNA]</scope>
    <source>
        <strain evidence="1 2">GA_2019</strain>
        <tissue evidence="1">Muscle</tissue>
    </source>
</reference>
<gene>
    <name evidence="1" type="ORF">GOODEAATRI_023132</name>
</gene>
<keyword evidence="2" id="KW-1185">Reference proteome</keyword>
<name>A0ABV0PGF9_9TELE</name>
<accession>A0ABV0PGF9</accession>